<dbReference type="Proteomes" id="UP000482800">
    <property type="component" value="Unassembled WGS sequence"/>
</dbReference>
<accession>A0A6V8KKU0</accession>
<reference evidence="1 2" key="1">
    <citation type="submission" date="2020-03" db="EMBL/GenBank/DDBJ databases">
        <title>Whole genome shotgun sequence of Phytohabitans houttuyneae NBRC 108639.</title>
        <authorList>
            <person name="Komaki H."/>
            <person name="Tamura T."/>
        </authorList>
    </citation>
    <scope>NUCLEOTIDE SEQUENCE [LARGE SCALE GENOMIC DNA]</scope>
    <source>
        <strain evidence="1 2">NBRC 108639</strain>
    </source>
</reference>
<dbReference type="EMBL" id="BLPF01000004">
    <property type="protein sequence ID" value="GFJ85802.1"/>
    <property type="molecule type" value="Genomic_DNA"/>
</dbReference>
<name>A0A6V8KKU0_9ACTN</name>
<evidence type="ECO:0000313" key="1">
    <source>
        <dbReference type="EMBL" id="GFJ85802.1"/>
    </source>
</evidence>
<keyword evidence="2" id="KW-1185">Reference proteome</keyword>
<comment type="caution">
    <text evidence="1">The sequence shown here is derived from an EMBL/GenBank/DDBJ whole genome shotgun (WGS) entry which is preliminary data.</text>
</comment>
<reference evidence="1 2" key="2">
    <citation type="submission" date="2020-03" db="EMBL/GenBank/DDBJ databases">
        <authorList>
            <person name="Ichikawa N."/>
            <person name="Kimura A."/>
            <person name="Kitahashi Y."/>
            <person name="Uohara A."/>
        </authorList>
    </citation>
    <scope>NUCLEOTIDE SEQUENCE [LARGE SCALE GENOMIC DNA]</scope>
    <source>
        <strain evidence="1 2">NBRC 108639</strain>
    </source>
</reference>
<proteinExistence type="predicted"/>
<organism evidence="1 2">
    <name type="scientific">Phytohabitans houttuyneae</name>
    <dbReference type="NCBI Taxonomy" id="1076126"/>
    <lineage>
        <taxon>Bacteria</taxon>
        <taxon>Bacillati</taxon>
        <taxon>Actinomycetota</taxon>
        <taxon>Actinomycetes</taxon>
        <taxon>Micromonosporales</taxon>
        <taxon>Micromonosporaceae</taxon>
    </lineage>
</organism>
<protein>
    <submittedName>
        <fullName evidence="1">Uncharacterized protein</fullName>
    </submittedName>
</protein>
<gene>
    <name evidence="1" type="ORF">Phou_099820</name>
</gene>
<dbReference type="AlphaFoldDB" id="A0A6V8KKU0"/>
<evidence type="ECO:0000313" key="2">
    <source>
        <dbReference type="Proteomes" id="UP000482800"/>
    </source>
</evidence>
<sequence length="134" mass="13864">MTATGPGTTTGATSARAWTRDAVEALGMTTDVEVAGALTALQGALRGFRQMGQRTQGAPTLAPAVAGRSNAARGRPATVEVVDCVDTTRWLVYARNGELVDDEPGGRRKVGATVTETGGVWKVTLFGVREVGTC</sequence>